<feature type="transmembrane region" description="Helical" evidence="1">
    <location>
        <begin position="166"/>
        <end position="189"/>
    </location>
</feature>
<name>A0ABM6IDL9_9RHOB</name>
<evidence type="ECO:0008006" key="4">
    <source>
        <dbReference type="Google" id="ProtNLM"/>
    </source>
</evidence>
<accession>A0ABM6IDL9</accession>
<keyword evidence="3" id="KW-1185">Reference proteome</keyword>
<dbReference type="Pfam" id="PF12679">
    <property type="entry name" value="ABC2_membrane_2"/>
    <property type="match status" value="1"/>
</dbReference>
<gene>
    <name evidence="2" type="ORF">BMG03_02545</name>
</gene>
<keyword evidence="1" id="KW-0472">Membrane</keyword>
<proteinExistence type="predicted"/>
<dbReference type="EMBL" id="CP019437">
    <property type="protein sequence ID" value="AQS46807.1"/>
    <property type="molecule type" value="Genomic_DNA"/>
</dbReference>
<evidence type="ECO:0000313" key="3">
    <source>
        <dbReference type="Proteomes" id="UP000185622"/>
    </source>
</evidence>
<feature type="transmembrane region" description="Helical" evidence="1">
    <location>
        <begin position="277"/>
        <end position="295"/>
    </location>
</feature>
<protein>
    <recommendedName>
        <fullName evidence="4">ABC transporter permease</fullName>
    </recommendedName>
</protein>
<keyword evidence="1" id="KW-0812">Transmembrane</keyword>
<dbReference type="Proteomes" id="UP000185622">
    <property type="component" value="Chromosome"/>
</dbReference>
<feature type="transmembrane region" description="Helical" evidence="1">
    <location>
        <begin position="81"/>
        <end position="101"/>
    </location>
</feature>
<sequence>MTPSTILRRHALDALARERTIALVAALFAALVLVSAYLGWSATSTVDAIYASATHWFEANGKPVPPNPVTQGSPLALLRNLTIYISLIGAFSAIVIGYRMVETDRRAGVLPLIGARPLERLDYARGKVSALALGVGGLAALAGVVGAATLVILPSVHLAAGDWARLAAFFSLGWLYMMTFGLIAIGASARARSETVGLMVPTVVWLVLTFVWPALTGNILPTAAINPISALAPAPQSAIFDLSANLLGPFSLAEAYKYLGAELMGYLPDGLPPRGPVPPLVVMMLFAAGSGLYALRGCLKLDMTKGGPDA</sequence>
<evidence type="ECO:0000256" key="1">
    <source>
        <dbReference type="SAM" id="Phobius"/>
    </source>
</evidence>
<keyword evidence="1" id="KW-1133">Transmembrane helix</keyword>
<feature type="transmembrane region" description="Helical" evidence="1">
    <location>
        <begin position="130"/>
        <end position="154"/>
    </location>
</feature>
<feature type="transmembrane region" description="Helical" evidence="1">
    <location>
        <begin position="21"/>
        <end position="40"/>
    </location>
</feature>
<evidence type="ECO:0000313" key="2">
    <source>
        <dbReference type="EMBL" id="AQS46807.1"/>
    </source>
</evidence>
<reference evidence="2 3" key="1">
    <citation type="submission" date="2017-01" db="EMBL/GenBank/DDBJ databases">
        <title>The complete genome sequence of a sulfur-oxidizing marine bacterium Thioclava sp. 25B10_4T.</title>
        <authorList>
            <person name="Liu Y."/>
            <person name="Lai Q."/>
            <person name="Shao Z."/>
        </authorList>
    </citation>
    <scope>NUCLEOTIDE SEQUENCE [LARGE SCALE GENOMIC DNA]</scope>
    <source>
        <strain evidence="2 3">25B10_4</strain>
    </source>
</reference>
<organism evidence="2 3">
    <name type="scientific">Thioclava nitratireducens</name>
    <dbReference type="NCBI Taxonomy" id="1915078"/>
    <lineage>
        <taxon>Bacteria</taxon>
        <taxon>Pseudomonadati</taxon>
        <taxon>Pseudomonadota</taxon>
        <taxon>Alphaproteobacteria</taxon>
        <taxon>Rhodobacterales</taxon>
        <taxon>Paracoccaceae</taxon>
        <taxon>Thioclava</taxon>
    </lineage>
</organism>
<dbReference type="RefSeq" id="WP_075777567.1">
    <property type="nucleotide sequence ID" value="NZ_CP019437.1"/>
</dbReference>
<dbReference type="PANTHER" id="PTHR43471">
    <property type="entry name" value="ABC TRANSPORTER PERMEASE"/>
    <property type="match status" value="1"/>
</dbReference>
<feature type="transmembrane region" description="Helical" evidence="1">
    <location>
        <begin position="196"/>
        <end position="215"/>
    </location>
</feature>